<dbReference type="Gene3D" id="1.25.40.10">
    <property type="entry name" value="Tetratricopeptide repeat domain"/>
    <property type="match status" value="1"/>
</dbReference>
<evidence type="ECO:0000256" key="1">
    <source>
        <dbReference type="ARBA" id="ARBA00022737"/>
    </source>
</evidence>
<dbReference type="EMBL" id="JADIKL010000002">
    <property type="protein sequence ID" value="MFK2930332.1"/>
    <property type="molecule type" value="Genomic_DNA"/>
</dbReference>
<accession>A0ABW8KGG1</accession>
<keyword evidence="5" id="KW-1185">Reference proteome</keyword>
<evidence type="ECO:0000313" key="5">
    <source>
        <dbReference type="Proteomes" id="UP001620397"/>
    </source>
</evidence>
<dbReference type="SUPFAM" id="SSF52540">
    <property type="entry name" value="P-loop containing nucleoside triphosphate hydrolases"/>
    <property type="match status" value="1"/>
</dbReference>
<feature type="repeat" description="TPR" evidence="3">
    <location>
        <begin position="115"/>
        <end position="148"/>
    </location>
</feature>
<keyword evidence="2 3" id="KW-0802">TPR repeat</keyword>
<dbReference type="PROSITE" id="PS50005">
    <property type="entry name" value="TPR"/>
    <property type="match status" value="2"/>
</dbReference>
<organism evidence="4 5">
    <name type="scientific">Dyella agri</name>
    <dbReference type="NCBI Taxonomy" id="1926869"/>
    <lineage>
        <taxon>Bacteria</taxon>
        <taxon>Pseudomonadati</taxon>
        <taxon>Pseudomonadota</taxon>
        <taxon>Gammaproteobacteria</taxon>
        <taxon>Lysobacterales</taxon>
        <taxon>Rhodanobacteraceae</taxon>
        <taxon>Dyella</taxon>
    </lineage>
</organism>
<dbReference type="Proteomes" id="UP001620397">
    <property type="component" value="Unassembled WGS sequence"/>
</dbReference>
<dbReference type="InterPro" id="IPR011990">
    <property type="entry name" value="TPR-like_helical_dom_sf"/>
</dbReference>
<comment type="caution">
    <text evidence="4">The sequence shown here is derived from an EMBL/GenBank/DDBJ whole genome shotgun (WGS) entry which is preliminary data.</text>
</comment>
<dbReference type="PANTHER" id="PTHR45586">
    <property type="entry name" value="TPR REPEAT-CONTAINING PROTEIN PA4667"/>
    <property type="match status" value="1"/>
</dbReference>
<dbReference type="Pfam" id="PF13469">
    <property type="entry name" value="Sulfotransfer_3"/>
    <property type="match status" value="1"/>
</dbReference>
<keyword evidence="1" id="KW-0677">Repeat</keyword>
<protein>
    <submittedName>
        <fullName evidence="4">Sulfotransferase</fullName>
    </submittedName>
</protein>
<reference evidence="4 5" key="1">
    <citation type="submission" date="2020-10" db="EMBL/GenBank/DDBJ databases">
        <title>Phylogeny of dyella-like bacteria.</title>
        <authorList>
            <person name="Fu J."/>
        </authorList>
    </citation>
    <scope>NUCLEOTIDE SEQUENCE [LARGE SCALE GENOMIC DNA]</scope>
    <source>
        <strain evidence="4 5">DKC-1</strain>
    </source>
</reference>
<dbReference type="PANTHER" id="PTHR45586:SF1">
    <property type="entry name" value="LIPOPOLYSACCHARIDE ASSEMBLY PROTEIN B"/>
    <property type="match status" value="1"/>
</dbReference>
<name>A0ABW8KGG1_9GAMM</name>
<dbReference type="RefSeq" id="WP_404537093.1">
    <property type="nucleotide sequence ID" value="NZ_JADIKL010000002.1"/>
</dbReference>
<gene>
    <name evidence="4" type="ORF">ISP14_05940</name>
</gene>
<evidence type="ECO:0000256" key="2">
    <source>
        <dbReference type="ARBA" id="ARBA00022803"/>
    </source>
</evidence>
<evidence type="ECO:0000313" key="4">
    <source>
        <dbReference type="EMBL" id="MFK2930332.1"/>
    </source>
</evidence>
<evidence type="ECO:0000256" key="3">
    <source>
        <dbReference type="PROSITE-ProRule" id="PRU00339"/>
    </source>
</evidence>
<dbReference type="Pfam" id="PF13181">
    <property type="entry name" value="TPR_8"/>
    <property type="match status" value="3"/>
</dbReference>
<dbReference type="InterPro" id="IPR027417">
    <property type="entry name" value="P-loop_NTPase"/>
</dbReference>
<dbReference type="InterPro" id="IPR019734">
    <property type="entry name" value="TPR_rpt"/>
</dbReference>
<proteinExistence type="predicted"/>
<sequence length="527" mass="58964">MDSIDTNQTSVSLDDLLASASRAMAARKLANAELTLKQAAALAPDSAEAQRLSGLVQLMRDNPGKAAGFLRKAVELKPDDFNAHMNLGSALFQCRHTDAAFASMRRACELAPTEAATWYNLGRAMQLAHKPDEAKPSLMRAMELDPSHVMTRMTLAHVHSTLGEITEAVSLYRSVLKIQPDHAKAWFDICNLKTTRLDSSEIEHIKELLKRPRVSSNDQVLLGYALAKALEDQGDLTASFHALQTASAIRYRLAPWDIQAERERIDGIIKTFDRPLPRAVDANLGHGVIFISCLPRSGSTLTEHILASHTMVEGANEISELQAVITGESSRRGQFLTQWGPLATAEDWHRLGCEYLERTTYWRKGKSFFTDKNLGNWALVGPALAMLPGARVVNTLRDPLETCFACYRQLFKDGAAFSYDFEAMANYYAGYVRISTFWKERFPENWHDHVYEDMLADPEGRIRELLAFCGLPFEQGCLEFHKTPRSVRSTPSAAQVRQPLQANTSRASRYGALLDPLRDLLRRLEIE</sequence>
<dbReference type="InterPro" id="IPR051012">
    <property type="entry name" value="CellSynth/LPSAsmb/PSIAsmb"/>
</dbReference>
<dbReference type="SMART" id="SM00028">
    <property type="entry name" value="TPR"/>
    <property type="match status" value="4"/>
</dbReference>
<dbReference type="Gene3D" id="3.40.50.300">
    <property type="entry name" value="P-loop containing nucleotide triphosphate hydrolases"/>
    <property type="match status" value="1"/>
</dbReference>
<feature type="repeat" description="TPR" evidence="3">
    <location>
        <begin position="149"/>
        <end position="182"/>
    </location>
</feature>
<dbReference type="SUPFAM" id="SSF48452">
    <property type="entry name" value="TPR-like"/>
    <property type="match status" value="1"/>
</dbReference>
<dbReference type="Pfam" id="PF13432">
    <property type="entry name" value="TPR_16"/>
    <property type="match status" value="1"/>
</dbReference>